<dbReference type="PANTHER" id="PTHR30348:SF4">
    <property type="entry name" value="DUF72 DOMAIN-CONTAINING PROTEIN"/>
    <property type="match status" value="1"/>
</dbReference>
<reference evidence="1 2" key="1">
    <citation type="submission" date="2019-07" db="EMBL/GenBank/DDBJ databases">
        <title>Genome sequencing for Ferrovibrio sp. K5.</title>
        <authorList>
            <person name="Park S.-J."/>
        </authorList>
    </citation>
    <scope>NUCLEOTIDE SEQUENCE [LARGE SCALE GENOMIC DNA]</scope>
    <source>
        <strain evidence="1 2">K5</strain>
    </source>
</reference>
<dbReference type="InterPro" id="IPR036520">
    <property type="entry name" value="UPF0759_sf"/>
</dbReference>
<dbReference type="AlphaFoldDB" id="A0A516GWX4"/>
<dbReference type="EMBL" id="CP041636">
    <property type="protein sequence ID" value="QDO96029.1"/>
    <property type="molecule type" value="Genomic_DNA"/>
</dbReference>
<dbReference type="Pfam" id="PF01904">
    <property type="entry name" value="DUF72"/>
    <property type="match status" value="1"/>
</dbReference>
<evidence type="ECO:0000313" key="1">
    <source>
        <dbReference type="EMBL" id="QDO96029.1"/>
    </source>
</evidence>
<proteinExistence type="predicted"/>
<sequence>MAIRIGISGWTYKPWRGVFFPKGLPQTHEMAYAARTFPSIEVNGTFYGQQRPAIFERWRDGTPDDFVFAIKASRYITHIRRLREAEKPLANFFAQGILALGEKLGPILWQLPPSYRFDPERLEDFLKLLPHDTEAAAQLARKHDAGMKGRVFLTPDKNRPLRHAMEIRHESFRDDRFVALLRQYRVGLVVADTVDWPRLGDITADFVYARLHGSEQLYASGYSDDALDDWVRWFHSWSKSRSPREIDRVSSTKADVKVKDIFVYFDNDMKVKAPFDALKLSKRLKVDAGLPPLEDFVQKKTRGGNKSAAGRKAKS</sequence>
<name>A0A516GWX4_9PROT</name>
<dbReference type="KEGG" id="fer:FNB15_01480"/>
<dbReference type="SUPFAM" id="SSF117396">
    <property type="entry name" value="TM1631-like"/>
    <property type="match status" value="1"/>
</dbReference>
<organism evidence="1 2">
    <name type="scientific">Ferrovibrio terrae</name>
    <dbReference type="NCBI Taxonomy" id="2594003"/>
    <lineage>
        <taxon>Bacteria</taxon>
        <taxon>Pseudomonadati</taxon>
        <taxon>Pseudomonadota</taxon>
        <taxon>Alphaproteobacteria</taxon>
        <taxon>Rhodospirillales</taxon>
        <taxon>Rhodospirillaceae</taxon>
        <taxon>Ferrovibrio</taxon>
    </lineage>
</organism>
<dbReference type="RefSeq" id="WP_144067010.1">
    <property type="nucleotide sequence ID" value="NZ_CP041636.1"/>
</dbReference>
<gene>
    <name evidence="1" type="ORF">FNB15_01480</name>
</gene>
<dbReference type="Gene3D" id="3.20.20.410">
    <property type="entry name" value="Protein of unknown function UPF0759"/>
    <property type="match status" value="1"/>
</dbReference>
<keyword evidence="2" id="KW-1185">Reference proteome</keyword>
<dbReference type="InterPro" id="IPR002763">
    <property type="entry name" value="DUF72"/>
</dbReference>
<evidence type="ECO:0000313" key="2">
    <source>
        <dbReference type="Proteomes" id="UP000317496"/>
    </source>
</evidence>
<dbReference type="OrthoDB" id="9780310at2"/>
<protein>
    <submittedName>
        <fullName evidence="1">DUF72 domain-containing protein</fullName>
    </submittedName>
</protein>
<dbReference type="Proteomes" id="UP000317496">
    <property type="component" value="Chromosome"/>
</dbReference>
<dbReference type="PANTHER" id="PTHR30348">
    <property type="entry name" value="UNCHARACTERIZED PROTEIN YECE"/>
    <property type="match status" value="1"/>
</dbReference>
<accession>A0A516GWX4</accession>